<accession>A0A6J6P3V6</accession>
<proteinExistence type="predicted"/>
<protein>
    <submittedName>
        <fullName evidence="1">Unannotated protein</fullName>
    </submittedName>
</protein>
<sequence length="112" mass="12140">MPHDPSHSKSVRPFTRQSTVLELASTLPGRAFKALIVRQLPAVATEKERQELEDLTVGLPLETLVELSEGKLTWGIADSVVDLANGKPHRLIPRGVGAGTGALKKVTRAVRR</sequence>
<gene>
    <name evidence="1" type="ORF">UFOPK2579_00418</name>
</gene>
<dbReference type="AlphaFoldDB" id="A0A6J6P3V6"/>
<evidence type="ECO:0000313" key="1">
    <source>
        <dbReference type="EMBL" id="CAB4691144.1"/>
    </source>
</evidence>
<reference evidence="1" key="1">
    <citation type="submission" date="2020-05" db="EMBL/GenBank/DDBJ databases">
        <authorList>
            <person name="Chiriac C."/>
            <person name="Salcher M."/>
            <person name="Ghai R."/>
            <person name="Kavagutti S V."/>
        </authorList>
    </citation>
    <scope>NUCLEOTIDE SEQUENCE</scope>
</reference>
<organism evidence="1">
    <name type="scientific">freshwater metagenome</name>
    <dbReference type="NCBI Taxonomy" id="449393"/>
    <lineage>
        <taxon>unclassified sequences</taxon>
        <taxon>metagenomes</taxon>
        <taxon>ecological metagenomes</taxon>
    </lineage>
</organism>
<name>A0A6J6P3V6_9ZZZZ</name>
<dbReference type="EMBL" id="CAEZXR010000032">
    <property type="protein sequence ID" value="CAB4691144.1"/>
    <property type="molecule type" value="Genomic_DNA"/>
</dbReference>